<feature type="domain" description="Solute-binding protein family 5" evidence="6">
    <location>
        <begin position="82"/>
        <end position="406"/>
    </location>
</feature>
<feature type="chain" id="PRO_5032999108" evidence="5">
    <location>
        <begin position="25"/>
        <end position="518"/>
    </location>
</feature>
<accession>A0A853D072</accession>
<dbReference type="Pfam" id="PF00496">
    <property type="entry name" value="SBP_bac_5"/>
    <property type="match status" value="1"/>
</dbReference>
<dbReference type="PANTHER" id="PTHR30290:SF10">
    <property type="entry name" value="PERIPLASMIC OLIGOPEPTIDE-BINDING PROTEIN-RELATED"/>
    <property type="match status" value="1"/>
</dbReference>
<dbReference type="PROSITE" id="PS51257">
    <property type="entry name" value="PROKAR_LIPOPROTEIN"/>
    <property type="match status" value="1"/>
</dbReference>
<evidence type="ECO:0000313" key="7">
    <source>
        <dbReference type="EMBL" id="NYJ25819.1"/>
    </source>
</evidence>
<organism evidence="7 8">
    <name type="scientific">Leifsonia shinshuensis</name>
    <dbReference type="NCBI Taxonomy" id="150026"/>
    <lineage>
        <taxon>Bacteria</taxon>
        <taxon>Bacillati</taxon>
        <taxon>Actinomycetota</taxon>
        <taxon>Actinomycetes</taxon>
        <taxon>Micrococcales</taxon>
        <taxon>Microbacteriaceae</taxon>
        <taxon>Leifsonia</taxon>
    </lineage>
</organism>
<dbReference type="InterPro" id="IPR000914">
    <property type="entry name" value="SBP_5_dom"/>
</dbReference>
<gene>
    <name evidence="7" type="ORF">HNR13_004106</name>
</gene>
<evidence type="ECO:0000259" key="6">
    <source>
        <dbReference type="Pfam" id="PF00496"/>
    </source>
</evidence>
<reference evidence="7 8" key="1">
    <citation type="submission" date="2020-07" db="EMBL/GenBank/DDBJ databases">
        <title>Sequencing the genomes of 1000 actinobacteria strains.</title>
        <authorList>
            <person name="Klenk H.-P."/>
        </authorList>
    </citation>
    <scope>NUCLEOTIDE SEQUENCE [LARGE SCALE GENOMIC DNA]</scope>
    <source>
        <strain evidence="7 8">DSM 15165</strain>
    </source>
</reference>
<name>A0A853D072_9MICO</name>
<dbReference type="InterPro" id="IPR039424">
    <property type="entry name" value="SBP_5"/>
</dbReference>
<evidence type="ECO:0000313" key="8">
    <source>
        <dbReference type="Proteomes" id="UP000578352"/>
    </source>
</evidence>
<dbReference type="PANTHER" id="PTHR30290">
    <property type="entry name" value="PERIPLASMIC BINDING COMPONENT OF ABC TRANSPORTER"/>
    <property type="match status" value="1"/>
</dbReference>
<comment type="similarity">
    <text evidence="2">Belongs to the bacterial solute-binding protein 5 family.</text>
</comment>
<comment type="subcellular location">
    <subcellularLocation>
        <location evidence="1">Cell envelope</location>
    </subcellularLocation>
</comment>
<evidence type="ECO:0000256" key="1">
    <source>
        <dbReference type="ARBA" id="ARBA00004196"/>
    </source>
</evidence>
<proteinExistence type="inferred from homology"/>
<evidence type="ECO:0000256" key="2">
    <source>
        <dbReference type="ARBA" id="ARBA00005695"/>
    </source>
</evidence>
<dbReference type="GO" id="GO:0030313">
    <property type="term" value="C:cell envelope"/>
    <property type="evidence" value="ECO:0007669"/>
    <property type="project" value="UniProtKB-SubCell"/>
</dbReference>
<dbReference type="GO" id="GO:0015833">
    <property type="term" value="P:peptide transport"/>
    <property type="evidence" value="ECO:0007669"/>
    <property type="project" value="TreeGrafter"/>
</dbReference>
<dbReference type="SUPFAM" id="SSF53850">
    <property type="entry name" value="Periplasmic binding protein-like II"/>
    <property type="match status" value="1"/>
</dbReference>
<dbReference type="Proteomes" id="UP000578352">
    <property type="component" value="Unassembled WGS sequence"/>
</dbReference>
<dbReference type="EMBL" id="JACCFL010000001">
    <property type="protein sequence ID" value="NYJ25819.1"/>
    <property type="molecule type" value="Genomic_DNA"/>
</dbReference>
<evidence type="ECO:0000256" key="4">
    <source>
        <dbReference type="ARBA" id="ARBA00022729"/>
    </source>
</evidence>
<evidence type="ECO:0000256" key="5">
    <source>
        <dbReference type="SAM" id="SignalP"/>
    </source>
</evidence>
<comment type="caution">
    <text evidence="7">The sequence shown here is derived from an EMBL/GenBank/DDBJ whole genome shotgun (WGS) entry which is preliminary data.</text>
</comment>
<dbReference type="RefSeq" id="WP_179608763.1">
    <property type="nucleotide sequence ID" value="NZ_BAABEH010000001.1"/>
</dbReference>
<sequence length="518" mass="54363">MSRITSRALAVTAAIAAAALTLTACSGSGSGSGGQVDTTKLVIGLESDQAALGYDPLRYSAGQRMFFEGMYDSLFKIDQSGKVVPDLATNSSYSADKTQLTLTLDTRAAFSDGSTLTADLVKKNLDARTNPNLSAYSSFAAGGQNEIKDVKVVDDKTVTLTFATPQPAFESNLVFPGGVVVGEKGVTDRSSLDKAPDGSGPLQLDASKTVKGNSYLLVKKKNDPAAKAYPFNSYEFKPILDPQARVNAALSGEVDTADITAETQDQVKSSGVGLVANGGTVVDLLPFDKNGTLAPQWGDPRVWKALSIAIDRNAYVKAVHKGDLPTANALPKDNPGYLPSLEKDYAYDPTAAKKLLADAGYPNGFSFDFTITSASQRDLEAIQPYWKAIGVTVNLKNAASTEQAFAAVKTEPVGGPIPLTWTNPAANVFGVLFGFANAHNASNDQIKGAFGAYGAAGGDTAKQAAALKDLNKAMVESGWLIPLFEQLSPWAYSTSKLKKPTFPGADSFPILASLTPAS</sequence>
<dbReference type="GO" id="GO:1904680">
    <property type="term" value="F:peptide transmembrane transporter activity"/>
    <property type="evidence" value="ECO:0007669"/>
    <property type="project" value="TreeGrafter"/>
</dbReference>
<protein>
    <submittedName>
        <fullName evidence="7">Peptide/nickel transport system substrate-binding protein</fullName>
    </submittedName>
</protein>
<keyword evidence="4 5" id="KW-0732">Signal</keyword>
<keyword evidence="3" id="KW-0813">Transport</keyword>
<dbReference type="AlphaFoldDB" id="A0A853D072"/>
<dbReference type="Gene3D" id="3.40.190.10">
    <property type="entry name" value="Periplasmic binding protein-like II"/>
    <property type="match status" value="1"/>
</dbReference>
<dbReference type="Gene3D" id="3.10.105.10">
    <property type="entry name" value="Dipeptide-binding Protein, Domain 3"/>
    <property type="match status" value="1"/>
</dbReference>
<evidence type="ECO:0000256" key="3">
    <source>
        <dbReference type="ARBA" id="ARBA00022448"/>
    </source>
</evidence>
<feature type="signal peptide" evidence="5">
    <location>
        <begin position="1"/>
        <end position="24"/>
    </location>
</feature>